<gene>
    <name evidence="7" type="ORF">BS47DRAFT_1306090</name>
</gene>
<dbReference type="GO" id="GO:0030896">
    <property type="term" value="C:checkpoint clamp complex"/>
    <property type="evidence" value="ECO:0007669"/>
    <property type="project" value="TreeGrafter"/>
</dbReference>
<dbReference type="Gene3D" id="3.70.10.10">
    <property type="match status" value="1"/>
</dbReference>
<keyword evidence="5" id="KW-0539">Nucleus</keyword>
<dbReference type="PANTHER" id="PTHR10870:SF0">
    <property type="entry name" value="CELL CYCLE CHECKPOINT PROTEIN RAD1"/>
    <property type="match status" value="1"/>
</dbReference>
<dbReference type="InterPro" id="IPR003021">
    <property type="entry name" value="Rad1_Rec1_Rad17"/>
</dbReference>
<evidence type="ECO:0000313" key="8">
    <source>
        <dbReference type="Proteomes" id="UP000886523"/>
    </source>
</evidence>
<keyword evidence="3" id="KW-0227">DNA damage</keyword>
<evidence type="ECO:0000313" key="7">
    <source>
        <dbReference type="EMBL" id="KAF9505833.1"/>
    </source>
</evidence>
<reference evidence="7" key="1">
    <citation type="journal article" date="2020" name="Nat. Commun.">
        <title>Large-scale genome sequencing of mycorrhizal fungi provides insights into the early evolution of symbiotic traits.</title>
        <authorList>
            <person name="Miyauchi S."/>
            <person name="Kiss E."/>
            <person name="Kuo A."/>
            <person name="Drula E."/>
            <person name="Kohler A."/>
            <person name="Sanchez-Garcia M."/>
            <person name="Morin E."/>
            <person name="Andreopoulos B."/>
            <person name="Barry K.W."/>
            <person name="Bonito G."/>
            <person name="Buee M."/>
            <person name="Carver A."/>
            <person name="Chen C."/>
            <person name="Cichocki N."/>
            <person name="Clum A."/>
            <person name="Culley D."/>
            <person name="Crous P.W."/>
            <person name="Fauchery L."/>
            <person name="Girlanda M."/>
            <person name="Hayes R.D."/>
            <person name="Keri Z."/>
            <person name="LaButti K."/>
            <person name="Lipzen A."/>
            <person name="Lombard V."/>
            <person name="Magnuson J."/>
            <person name="Maillard F."/>
            <person name="Murat C."/>
            <person name="Nolan M."/>
            <person name="Ohm R.A."/>
            <person name="Pangilinan J."/>
            <person name="Pereira M.F."/>
            <person name="Perotto S."/>
            <person name="Peter M."/>
            <person name="Pfister S."/>
            <person name="Riley R."/>
            <person name="Sitrit Y."/>
            <person name="Stielow J.B."/>
            <person name="Szollosi G."/>
            <person name="Zifcakova L."/>
            <person name="Stursova M."/>
            <person name="Spatafora J.W."/>
            <person name="Tedersoo L."/>
            <person name="Vaario L.M."/>
            <person name="Yamada A."/>
            <person name="Yan M."/>
            <person name="Wang P."/>
            <person name="Xu J."/>
            <person name="Bruns T."/>
            <person name="Baldrian P."/>
            <person name="Vilgalys R."/>
            <person name="Dunand C."/>
            <person name="Henrissat B."/>
            <person name="Grigoriev I.V."/>
            <person name="Hibbett D."/>
            <person name="Nagy L.G."/>
            <person name="Martin F.M."/>
        </authorList>
    </citation>
    <scope>NUCLEOTIDE SEQUENCE</scope>
    <source>
        <strain evidence="7">UP504</strain>
    </source>
</reference>
<organism evidence="7 8">
    <name type="scientific">Hydnum rufescens UP504</name>
    <dbReference type="NCBI Taxonomy" id="1448309"/>
    <lineage>
        <taxon>Eukaryota</taxon>
        <taxon>Fungi</taxon>
        <taxon>Dikarya</taxon>
        <taxon>Basidiomycota</taxon>
        <taxon>Agaricomycotina</taxon>
        <taxon>Agaricomycetes</taxon>
        <taxon>Cantharellales</taxon>
        <taxon>Hydnaceae</taxon>
        <taxon>Hydnum</taxon>
    </lineage>
</organism>
<feature type="region of interest" description="Disordered" evidence="6">
    <location>
        <begin position="106"/>
        <end position="133"/>
    </location>
</feature>
<dbReference type="Pfam" id="PF02144">
    <property type="entry name" value="Rad1"/>
    <property type="match status" value="1"/>
</dbReference>
<dbReference type="GO" id="GO:0000077">
    <property type="term" value="P:DNA damage checkpoint signaling"/>
    <property type="evidence" value="ECO:0007669"/>
    <property type="project" value="InterPro"/>
</dbReference>
<dbReference type="GO" id="GO:0006281">
    <property type="term" value="P:DNA repair"/>
    <property type="evidence" value="ECO:0007669"/>
    <property type="project" value="UniProtKB-KW"/>
</dbReference>
<accession>A0A9P6AHD8</accession>
<evidence type="ECO:0000256" key="4">
    <source>
        <dbReference type="ARBA" id="ARBA00023204"/>
    </source>
</evidence>
<dbReference type="Proteomes" id="UP000886523">
    <property type="component" value="Unassembled WGS sequence"/>
</dbReference>
<dbReference type="EMBL" id="MU129135">
    <property type="protein sequence ID" value="KAF9505833.1"/>
    <property type="molecule type" value="Genomic_DNA"/>
</dbReference>
<keyword evidence="4" id="KW-0234">DNA repair</keyword>
<comment type="caution">
    <text evidence="7">The sequence shown here is derived from an EMBL/GenBank/DDBJ whole genome shotgun (WGS) entry which is preliminary data.</text>
</comment>
<sequence length="368" mass="40976">IFTASLGDVRSFASILRGIMLSNRVTMTISEAGLALTVQEMRTSLAKAYILRGLFDEYKYNHLADETEGIDVPSSTFEIGLDTLLECLNIFGSGGGSAFLAHSEKGGKRGWHNKSDDNEDNEDRPNRTGALKPSWNKGVEKVTMMKMTYQDTGYPLVLILAEDSSGPTTTVEITTLESAENLDLPFEDNDAVMRIIMKVRTSFWLRDALTEVDSTCDKLTFICTPLSEQRQSRHGRKRMVLENALLVSDARPAFRIQCTGSYGTTYMDYPSDSDVLETFDCEQAIQFSYSFKPLSRVVRSLSTSIKSSLRIDSTGLLSIQFQLPEVKGKNAYIDFLVSGSPVRPPGKPHSMSITNSPFCRRVYPEVMI</sequence>
<dbReference type="PRINTS" id="PR01245">
    <property type="entry name" value="RAD1REC1"/>
</dbReference>
<evidence type="ECO:0000256" key="5">
    <source>
        <dbReference type="ARBA" id="ARBA00023242"/>
    </source>
</evidence>
<dbReference type="InterPro" id="IPR046938">
    <property type="entry name" value="DNA_clamp_sf"/>
</dbReference>
<proteinExistence type="inferred from homology"/>
<evidence type="ECO:0000256" key="3">
    <source>
        <dbReference type="ARBA" id="ARBA00022763"/>
    </source>
</evidence>
<name>A0A9P6AHD8_9AGAM</name>
<dbReference type="SUPFAM" id="SSF55979">
    <property type="entry name" value="DNA clamp"/>
    <property type="match status" value="1"/>
</dbReference>
<evidence type="ECO:0000256" key="2">
    <source>
        <dbReference type="ARBA" id="ARBA00010991"/>
    </source>
</evidence>
<protein>
    <submittedName>
        <fullName evidence="7">Uncharacterized protein</fullName>
    </submittedName>
</protein>
<comment type="similarity">
    <text evidence="2">Belongs to the rad1 family.</text>
</comment>
<keyword evidence="8" id="KW-1185">Reference proteome</keyword>
<evidence type="ECO:0000256" key="1">
    <source>
        <dbReference type="ARBA" id="ARBA00004123"/>
    </source>
</evidence>
<dbReference type="AlphaFoldDB" id="A0A9P6AHD8"/>
<comment type="subcellular location">
    <subcellularLocation>
        <location evidence="1">Nucleus</location>
    </subcellularLocation>
</comment>
<dbReference type="OrthoDB" id="337581at2759"/>
<dbReference type="PANTHER" id="PTHR10870">
    <property type="entry name" value="CELL CYCLE CHECKPOINT PROTEIN RAD1"/>
    <property type="match status" value="1"/>
</dbReference>
<feature type="non-terminal residue" evidence="7">
    <location>
        <position position="1"/>
    </location>
</feature>
<evidence type="ECO:0000256" key="6">
    <source>
        <dbReference type="SAM" id="MobiDB-lite"/>
    </source>
</evidence>